<dbReference type="EMBL" id="ACEN01000016">
    <property type="protein sequence ID" value="EEG34273.1"/>
    <property type="molecule type" value="Genomic_DNA"/>
</dbReference>
<name>C0EL54_NEIFL</name>
<evidence type="ECO:0000313" key="4">
    <source>
        <dbReference type="EMBL" id="EEG34273.1"/>
    </source>
</evidence>
<sequence length="293" mass="32270">MNRLQTLQQTFAQSSITKRTALLQQFADSLTQNQERLAEMVCEEVGRCLHECRAEISKSIELIRYYVRLAPELLAHKTIATQASLSQVRFEPLGVVLAIMPWNYPVWQILRFAIPALCAGNACAVKPAPSVARVSETLFDLVPKGLPLIGAWLSHEDTLQAIEDTDAMAFTGSTHTGRLLAAHAGKHLKKTSLNWAAAIRLSSCPTPICNAQPSMPAIRAFAMPDNPVMPPNASLLPKILPNSLSRSSLPSAPNCKPAIPKTRTPPLPRFTAKTCVKPYMSRFKMRLHMARNV</sequence>
<dbReference type="Pfam" id="PF00171">
    <property type="entry name" value="Aldedh"/>
    <property type="match status" value="1"/>
</dbReference>
<comment type="caution">
    <text evidence="4">The sequence shown here is derived from an EMBL/GenBank/DDBJ whole genome shotgun (WGS) entry which is preliminary data.</text>
</comment>
<gene>
    <name evidence="4" type="ORF">NEIFLAOT_00658</name>
</gene>
<dbReference type="PANTHER" id="PTHR43217">
    <property type="entry name" value="SUCCINATE SEMIALDEHYDE DEHYDROGENASE [NAD(P)+] SAD"/>
    <property type="match status" value="1"/>
</dbReference>
<evidence type="ECO:0000256" key="1">
    <source>
        <dbReference type="ARBA" id="ARBA00023002"/>
    </source>
</evidence>
<feature type="region of interest" description="Disordered" evidence="2">
    <location>
        <begin position="247"/>
        <end position="266"/>
    </location>
</feature>
<dbReference type="Proteomes" id="UP000004457">
    <property type="component" value="Unassembled WGS sequence"/>
</dbReference>
<dbReference type="Gene3D" id="3.40.605.10">
    <property type="entry name" value="Aldehyde Dehydrogenase, Chain A, domain 1"/>
    <property type="match status" value="1"/>
</dbReference>
<reference evidence="4 5" key="1">
    <citation type="submission" date="2009-01" db="EMBL/GenBank/DDBJ databases">
        <authorList>
            <person name="Fulton L."/>
            <person name="Clifton S."/>
            <person name="Chinwalla A.T."/>
            <person name="Mitreva M."/>
            <person name="Sodergren E."/>
            <person name="Weinstock G."/>
            <person name="Clifton S."/>
            <person name="Dooling D.J."/>
            <person name="Fulton B."/>
            <person name="Minx P."/>
            <person name="Pepin K.H."/>
            <person name="Johnson M."/>
            <person name="Bhonagiri V."/>
            <person name="Nash W.E."/>
            <person name="Mardis E.R."/>
            <person name="Wilson R.K."/>
        </authorList>
    </citation>
    <scope>NUCLEOTIDE SEQUENCE [LARGE SCALE GENOMIC DNA]</scope>
    <source>
        <strain evidence="4 5">NRL30031/H210</strain>
    </source>
</reference>
<evidence type="ECO:0000313" key="5">
    <source>
        <dbReference type="Proteomes" id="UP000004457"/>
    </source>
</evidence>
<dbReference type="InterPro" id="IPR016161">
    <property type="entry name" value="Ald_DH/histidinol_DH"/>
</dbReference>
<dbReference type="GO" id="GO:0004777">
    <property type="term" value="F:succinate-semialdehyde dehydrogenase (NAD+) activity"/>
    <property type="evidence" value="ECO:0007669"/>
    <property type="project" value="TreeGrafter"/>
</dbReference>
<dbReference type="PANTHER" id="PTHR43217:SF1">
    <property type="entry name" value="SUCCINATE SEMIALDEHYDE DEHYDROGENASE [NAD(P)+] SAD"/>
    <property type="match status" value="1"/>
</dbReference>
<dbReference type="AlphaFoldDB" id="C0EL54"/>
<dbReference type="InterPro" id="IPR016162">
    <property type="entry name" value="Ald_DH_N"/>
</dbReference>
<keyword evidence="5" id="KW-1185">Reference proteome</keyword>
<protein>
    <submittedName>
        <fullName evidence="4">Aldehyde dehydrogenase (NAD) family protein</fullName>
        <ecNumber evidence="4">1.2.1.-</ecNumber>
    </submittedName>
</protein>
<dbReference type="InterPro" id="IPR047110">
    <property type="entry name" value="GABD/Sad-like"/>
</dbReference>
<keyword evidence="1 4" id="KW-0560">Oxidoreductase</keyword>
<feature type="domain" description="Aldehyde dehydrogenase" evidence="3">
    <location>
        <begin position="8"/>
        <end position="194"/>
    </location>
</feature>
<evidence type="ECO:0000256" key="2">
    <source>
        <dbReference type="SAM" id="MobiDB-lite"/>
    </source>
</evidence>
<evidence type="ECO:0000259" key="3">
    <source>
        <dbReference type="Pfam" id="PF00171"/>
    </source>
</evidence>
<dbReference type="SUPFAM" id="SSF53720">
    <property type="entry name" value="ALDH-like"/>
    <property type="match status" value="1"/>
</dbReference>
<dbReference type="InterPro" id="IPR015590">
    <property type="entry name" value="Aldehyde_DH_dom"/>
</dbReference>
<proteinExistence type="predicted"/>
<organism evidence="4 5">
    <name type="scientific">Neisseria flavescens NRL30031/H210</name>
    <dbReference type="NCBI Taxonomy" id="546264"/>
    <lineage>
        <taxon>Bacteria</taxon>
        <taxon>Pseudomonadati</taxon>
        <taxon>Pseudomonadota</taxon>
        <taxon>Betaproteobacteria</taxon>
        <taxon>Neisseriales</taxon>
        <taxon>Neisseriaceae</taxon>
        <taxon>Neisseria</taxon>
    </lineage>
</organism>
<accession>C0EL54</accession>
<dbReference type="eggNOG" id="COG1012">
    <property type="taxonomic scope" value="Bacteria"/>
</dbReference>
<dbReference type="EC" id="1.2.1.-" evidence="4"/>